<sequence>RRAATVGAMWRFCGLDPSCIWLGKKKATALIKELGIEDTFNEMQAALIRERCGQKVHKLMEVFHTGTRHKKKVWKGKAGLIAFLSKRPWNADLKAIVVYRLGECFVKLKENDKCFYGKLFAQKKAALWISNVNGDFQEAATKGLEILKNKNTPTWAWKSGQMSPARARRALAMGGKKTSQALAAMKRVKRGGVPMLPPGQIHDRARRWTVKLFLSHMHHVMHVDYYERDPVAPFIFEHPEEGGQHAHLILPPNWPGEHTGRSLRELAD</sequence>
<name>A0A0F8YJL2_9ZZZZ</name>
<evidence type="ECO:0000313" key="1">
    <source>
        <dbReference type="EMBL" id="KKK48296.1"/>
    </source>
</evidence>
<feature type="non-terminal residue" evidence="1">
    <location>
        <position position="1"/>
    </location>
</feature>
<dbReference type="AlphaFoldDB" id="A0A0F8YJL2"/>
<gene>
    <name evidence="1" type="ORF">LCGC14_3146540</name>
</gene>
<accession>A0A0F8YJL2</accession>
<comment type="caution">
    <text evidence="1">The sequence shown here is derived from an EMBL/GenBank/DDBJ whole genome shotgun (WGS) entry which is preliminary data.</text>
</comment>
<protein>
    <submittedName>
        <fullName evidence="1">Uncharacterized protein</fullName>
    </submittedName>
</protein>
<organism evidence="1">
    <name type="scientific">marine sediment metagenome</name>
    <dbReference type="NCBI Taxonomy" id="412755"/>
    <lineage>
        <taxon>unclassified sequences</taxon>
        <taxon>metagenomes</taxon>
        <taxon>ecological metagenomes</taxon>
    </lineage>
</organism>
<dbReference type="EMBL" id="LAZR01069137">
    <property type="protein sequence ID" value="KKK48296.1"/>
    <property type="molecule type" value="Genomic_DNA"/>
</dbReference>
<proteinExistence type="predicted"/>
<reference evidence="1" key="1">
    <citation type="journal article" date="2015" name="Nature">
        <title>Complex archaea that bridge the gap between prokaryotes and eukaryotes.</title>
        <authorList>
            <person name="Spang A."/>
            <person name="Saw J.H."/>
            <person name="Jorgensen S.L."/>
            <person name="Zaremba-Niedzwiedzka K."/>
            <person name="Martijn J."/>
            <person name="Lind A.E."/>
            <person name="van Eijk R."/>
            <person name="Schleper C."/>
            <person name="Guy L."/>
            <person name="Ettema T.J."/>
        </authorList>
    </citation>
    <scope>NUCLEOTIDE SEQUENCE</scope>
</reference>